<comment type="caution">
    <text evidence="1">The sequence shown here is derived from an EMBL/GenBank/DDBJ whole genome shotgun (WGS) entry which is preliminary data.</text>
</comment>
<name>A0ABD1XK84_9MARC</name>
<keyword evidence="2" id="KW-1185">Reference proteome</keyword>
<accession>A0ABD1XK84</accession>
<evidence type="ECO:0000313" key="1">
    <source>
        <dbReference type="EMBL" id="KAL2609365.1"/>
    </source>
</evidence>
<organism evidence="1 2">
    <name type="scientific">Riccia fluitans</name>
    <dbReference type="NCBI Taxonomy" id="41844"/>
    <lineage>
        <taxon>Eukaryota</taxon>
        <taxon>Viridiplantae</taxon>
        <taxon>Streptophyta</taxon>
        <taxon>Embryophyta</taxon>
        <taxon>Marchantiophyta</taxon>
        <taxon>Marchantiopsida</taxon>
        <taxon>Marchantiidae</taxon>
        <taxon>Marchantiales</taxon>
        <taxon>Ricciaceae</taxon>
        <taxon>Riccia</taxon>
    </lineage>
</organism>
<proteinExistence type="predicted"/>
<dbReference type="Proteomes" id="UP001605036">
    <property type="component" value="Unassembled WGS sequence"/>
</dbReference>
<dbReference type="EMBL" id="JBHFFA010000008">
    <property type="protein sequence ID" value="KAL2609365.1"/>
    <property type="molecule type" value="Genomic_DNA"/>
</dbReference>
<protein>
    <submittedName>
        <fullName evidence="1">Uncharacterized protein</fullName>
    </submittedName>
</protein>
<gene>
    <name evidence="1" type="ORF">R1flu_027938</name>
</gene>
<dbReference type="AlphaFoldDB" id="A0ABD1XK84"/>
<sequence>MDMRDRRDVADYLTTYGQMSRDQTSTDAGRGEATSSVFGCEAERTATKVSLEASAAPKSKTVKGVRVNCLGDINSGRPKFEAVELAINRRKGGVTSPPLPARLGIPLELQKVTPPNEWKHDSTMLQNPVITFLHLESNLTSTSWGWAPEEWDEMVGSVVLARTDGKDLLPQHAEAVCHYCYHFLQPVFEDSMGAGMDPEVKVSKEEVLYRLSPKSFELFCIGFFTYKEATDPDWAQGAYNYDEIDIIGLPEKVKGLHDNFHKLRKFL</sequence>
<evidence type="ECO:0000313" key="2">
    <source>
        <dbReference type="Proteomes" id="UP001605036"/>
    </source>
</evidence>
<reference evidence="1 2" key="1">
    <citation type="submission" date="2024-09" db="EMBL/GenBank/DDBJ databases">
        <title>Chromosome-scale assembly of Riccia fluitans.</title>
        <authorList>
            <person name="Paukszto L."/>
            <person name="Sawicki J."/>
            <person name="Karawczyk K."/>
            <person name="Piernik-Szablinska J."/>
            <person name="Szczecinska M."/>
            <person name="Mazdziarz M."/>
        </authorList>
    </citation>
    <scope>NUCLEOTIDE SEQUENCE [LARGE SCALE GENOMIC DNA]</scope>
    <source>
        <strain evidence="1">Rf_01</strain>
        <tissue evidence="1">Aerial parts of the thallus</tissue>
    </source>
</reference>